<dbReference type="InterPro" id="IPR036423">
    <property type="entry name" value="SOD-like_Cu/Zn_dom_sf"/>
</dbReference>
<name>A0A6C0IAJ8_9ZZZZ</name>
<reference evidence="2" key="1">
    <citation type="journal article" date="2020" name="Nature">
        <title>Giant virus diversity and host interactions through global metagenomics.</title>
        <authorList>
            <person name="Schulz F."/>
            <person name="Roux S."/>
            <person name="Paez-Espino D."/>
            <person name="Jungbluth S."/>
            <person name="Walsh D.A."/>
            <person name="Denef V.J."/>
            <person name="McMahon K.D."/>
            <person name="Konstantinidis K.T."/>
            <person name="Eloe-Fadrosh E.A."/>
            <person name="Kyrpides N.C."/>
            <person name="Woyke T."/>
        </authorList>
    </citation>
    <scope>NUCLEOTIDE SEQUENCE</scope>
    <source>
        <strain evidence="2">GVMAG-M-3300023184-62</strain>
    </source>
</reference>
<dbReference type="EMBL" id="MN740152">
    <property type="protein sequence ID" value="QHT90058.1"/>
    <property type="molecule type" value="Genomic_DNA"/>
</dbReference>
<dbReference type="AlphaFoldDB" id="A0A6C0IAJ8"/>
<proteinExistence type="predicted"/>
<dbReference type="PROSITE" id="PS00332">
    <property type="entry name" value="SOD_CU_ZN_2"/>
    <property type="match status" value="1"/>
</dbReference>
<dbReference type="InterPro" id="IPR024134">
    <property type="entry name" value="SOD_Cu/Zn_/chaperone"/>
</dbReference>
<evidence type="ECO:0000259" key="1">
    <source>
        <dbReference type="Pfam" id="PF00080"/>
    </source>
</evidence>
<organism evidence="2">
    <name type="scientific">viral metagenome</name>
    <dbReference type="NCBI Taxonomy" id="1070528"/>
    <lineage>
        <taxon>unclassified sequences</taxon>
        <taxon>metagenomes</taxon>
        <taxon>organismal metagenomes</taxon>
    </lineage>
</organism>
<dbReference type="PANTHER" id="PTHR10003">
    <property type="entry name" value="SUPEROXIDE DISMUTASE CU-ZN -RELATED"/>
    <property type="match status" value="1"/>
</dbReference>
<protein>
    <recommendedName>
        <fullName evidence="1">Superoxide dismutase copper/zinc binding domain-containing protein</fullName>
    </recommendedName>
</protein>
<dbReference type="GO" id="GO:0005507">
    <property type="term" value="F:copper ion binding"/>
    <property type="evidence" value="ECO:0007669"/>
    <property type="project" value="InterPro"/>
</dbReference>
<sequence length="149" mass="16112">MEKAVAVFNSRSVKGTVLFTNRKNGLYIEAEFTQLSKGLHGFHIHKAGDLRGEGCKLACDHYHKGPPCNHGGPPGFKGRNERHTGDLGNVTLGRYTYTLHDVTVSDVLGRSVIIHADEDDYGLGDKEDSHTTGHSGARIGCAVIGRVLC</sequence>
<dbReference type="InterPro" id="IPR018152">
    <property type="entry name" value="SOD_Cu/Zn_BS"/>
</dbReference>
<accession>A0A6C0IAJ8</accession>
<dbReference type="GO" id="GO:0006801">
    <property type="term" value="P:superoxide metabolic process"/>
    <property type="evidence" value="ECO:0007669"/>
    <property type="project" value="InterPro"/>
</dbReference>
<feature type="domain" description="Superoxide dismutase copper/zinc binding" evidence="1">
    <location>
        <begin position="13"/>
        <end position="144"/>
    </location>
</feature>
<dbReference type="Pfam" id="PF00080">
    <property type="entry name" value="Sod_Cu"/>
    <property type="match status" value="1"/>
</dbReference>
<dbReference type="SUPFAM" id="SSF49329">
    <property type="entry name" value="Cu,Zn superoxide dismutase-like"/>
    <property type="match status" value="1"/>
</dbReference>
<dbReference type="PRINTS" id="PR00068">
    <property type="entry name" value="CUZNDISMTASE"/>
</dbReference>
<dbReference type="Gene3D" id="2.60.40.200">
    <property type="entry name" value="Superoxide dismutase, copper/zinc binding domain"/>
    <property type="match status" value="1"/>
</dbReference>
<evidence type="ECO:0000313" key="2">
    <source>
        <dbReference type="EMBL" id="QHT90058.1"/>
    </source>
</evidence>
<dbReference type="InterPro" id="IPR001424">
    <property type="entry name" value="SOD_Cu_Zn_dom"/>
</dbReference>